<evidence type="ECO:0000313" key="7">
    <source>
        <dbReference type="Proteomes" id="UP000186922"/>
    </source>
</evidence>
<sequence length="401" mass="45666">MARPSFSYAELKKAAFHKDQYDPDDLVTCPFVESHFLKRKKLPYHINECKVTHGRGFLSCPFSQYHFFRTKEELRKHEYLCPSRQNKNALAAPSLYDEDGNGIAISSIKDRMKVSENDKKPAKSYNVWAPPSAKSQRGKNEVEINPPRHESAQRRSLRELTRTVLFSRNRKEPLLKLEEPKEQRRTSDRIQVMSTVAEESEDSPEDVSDSAATAPVPVQLAPQPKVAVPPVQSIIEDTDKNLDGPDPPKGEKDHPQLIRKRLAGTGVIGVGTSLRFEDGRDAQEDPINYPVAWSMYPKYYREELKAKYARDNEIYKTGINPRYKKALDRQGASRSGLPDPLRFQLFAAWFEDLVWKPAPVEENAPDRKKTDDTKESRPLNGDHEKALASQSDRIGVKLNGQ</sequence>
<feature type="compositionally biased region" description="Low complexity" evidence="4">
    <location>
        <begin position="209"/>
        <end position="220"/>
    </location>
</feature>
<feature type="compositionally biased region" description="Basic and acidic residues" evidence="4">
    <location>
        <begin position="138"/>
        <end position="161"/>
    </location>
</feature>
<evidence type="ECO:0000256" key="4">
    <source>
        <dbReference type="SAM" id="MobiDB-lite"/>
    </source>
</evidence>
<feature type="domain" description="CHHC U11-48K-type" evidence="5">
    <location>
        <begin position="26"/>
        <end position="53"/>
    </location>
</feature>
<feature type="compositionally biased region" description="Acidic residues" evidence="4">
    <location>
        <begin position="198"/>
        <end position="208"/>
    </location>
</feature>
<protein>
    <recommendedName>
        <fullName evidence="5">CHHC U11-48K-type domain-containing protein</fullName>
    </recommendedName>
</protein>
<reference evidence="6 7" key="1">
    <citation type="journal article" date="2016" name="Nat. Commun.">
        <title>Extremotolerant tardigrade genome and improved radiotolerance of human cultured cells by tardigrade-unique protein.</title>
        <authorList>
            <person name="Hashimoto T."/>
            <person name="Horikawa D.D."/>
            <person name="Saito Y."/>
            <person name="Kuwahara H."/>
            <person name="Kozuka-Hata H."/>
            <person name="Shin-I T."/>
            <person name="Minakuchi Y."/>
            <person name="Ohishi K."/>
            <person name="Motoyama A."/>
            <person name="Aizu T."/>
            <person name="Enomoto A."/>
            <person name="Kondo K."/>
            <person name="Tanaka S."/>
            <person name="Hara Y."/>
            <person name="Koshikawa S."/>
            <person name="Sagara H."/>
            <person name="Miura T."/>
            <person name="Yokobori S."/>
            <person name="Miyagawa K."/>
            <person name="Suzuki Y."/>
            <person name="Kubo T."/>
            <person name="Oyama M."/>
            <person name="Kohara Y."/>
            <person name="Fujiyama A."/>
            <person name="Arakawa K."/>
            <person name="Katayama T."/>
            <person name="Toyoda A."/>
            <person name="Kunieda T."/>
        </authorList>
    </citation>
    <scope>NUCLEOTIDE SEQUENCE [LARGE SCALE GENOMIC DNA]</scope>
    <source>
        <strain evidence="6 7">YOKOZUNA-1</strain>
    </source>
</reference>
<keyword evidence="3" id="KW-0862">Zinc</keyword>
<dbReference type="AlphaFoldDB" id="A0A1D1VVT6"/>
<comment type="caution">
    <text evidence="6">The sequence shown here is derived from an EMBL/GenBank/DDBJ whole genome shotgun (WGS) entry which is preliminary data.</text>
</comment>
<keyword evidence="1" id="KW-0479">Metal-binding</keyword>
<dbReference type="EMBL" id="BDGG01000012">
    <property type="protein sequence ID" value="GAV05577.1"/>
    <property type="molecule type" value="Genomic_DNA"/>
</dbReference>
<dbReference type="PROSITE" id="PS51800">
    <property type="entry name" value="ZF_CHHC_U11_48K"/>
    <property type="match status" value="1"/>
</dbReference>
<organism evidence="6 7">
    <name type="scientific">Ramazzottius varieornatus</name>
    <name type="common">Water bear</name>
    <name type="synonym">Tardigrade</name>
    <dbReference type="NCBI Taxonomy" id="947166"/>
    <lineage>
        <taxon>Eukaryota</taxon>
        <taxon>Metazoa</taxon>
        <taxon>Ecdysozoa</taxon>
        <taxon>Tardigrada</taxon>
        <taxon>Eutardigrada</taxon>
        <taxon>Parachela</taxon>
        <taxon>Hypsibioidea</taxon>
        <taxon>Ramazzottiidae</taxon>
        <taxon>Ramazzottius</taxon>
    </lineage>
</organism>
<feature type="compositionally biased region" description="Basic and acidic residues" evidence="4">
    <location>
        <begin position="169"/>
        <end position="188"/>
    </location>
</feature>
<feature type="compositionally biased region" description="Basic and acidic residues" evidence="4">
    <location>
        <begin position="364"/>
        <end position="386"/>
    </location>
</feature>
<gene>
    <name evidence="6" type="primary">RvY_15682-1</name>
    <name evidence="6" type="synonym">RvY_15682.1</name>
    <name evidence="6" type="ORF">RvY_15682</name>
</gene>
<evidence type="ECO:0000256" key="3">
    <source>
        <dbReference type="ARBA" id="ARBA00022833"/>
    </source>
</evidence>
<proteinExistence type="predicted"/>
<keyword evidence="2" id="KW-0863">Zinc-finger</keyword>
<evidence type="ECO:0000256" key="2">
    <source>
        <dbReference type="ARBA" id="ARBA00022771"/>
    </source>
</evidence>
<evidence type="ECO:0000256" key="1">
    <source>
        <dbReference type="ARBA" id="ARBA00022723"/>
    </source>
</evidence>
<dbReference type="OrthoDB" id="10069248at2759"/>
<feature type="region of interest" description="Disordered" evidence="4">
    <location>
        <begin position="114"/>
        <end position="220"/>
    </location>
</feature>
<keyword evidence="7" id="KW-1185">Reference proteome</keyword>
<feature type="region of interest" description="Disordered" evidence="4">
    <location>
        <begin position="360"/>
        <end position="401"/>
    </location>
</feature>
<dbReference type="GO" id="GO:0008270">
    <property type="term" value="F:zinc ion binding"/>
    <property type="evidence" value="ECO:0007669"/>
    <property type="project" value="UniProtKB-KW"/>
</dbReference>
<accession>A0A1D1VVT6</accession>
<dbReference type="InterPro" id="IPR022776">
    <property type="entry name" value="TRM13/UPF0224_CHHC_Znf_dom"/>
</dbReference>
<evidence type="ECO:0000259" key="5">
    <source>
        <dbReference type="PROSITE" id="PS51800"/>
    </source>
</evidence>
<evidence type="ECO:0000313" key="6">
    <source>
        <dbReference type="EMBL" id="GAV05577.1"/>
    </source>
</evidence>
<dbReference type="Proteomes" id="UP000186922">
    <property type="component" value="Unassembled WGS sequence"/>
</dbReference>
<name>A0A1D1VVT6_RAMVA</name>
<feature type="region of interest" description="Disordered" evidence="4">
    <location>
        <begin position="237"/>
        <end position="256"/>
    </location>
</feature>